<gene>
    <name evidence="1" type="ORF">Fcan01_01276</name>
</gene>
<reference evidence="1 2" key="1">
    <citation type="submission" date="2015-12" db="EMBL/GenBank/DDBJ databases">
        <title>The genome of Folsomia candida.</title>
        <authorList>
            <person name="Faddeeva A."/>
            <person name="Derks M.F."/>
            <person name="Anvar Y."/>
            <person name="Smit S."/>
            <person name="Van Straalen N."/>
            <person name="Roelofs D."/>
        </authorList>
    </citation>
    <scope>NUCLEOTIDE SEQUENCE [LARGE SCALE GENOMIC DNA]</scope>
    <source>
        <strain evidence="1 2">VU population</strain>
        <tissue evidence="1">Whole body</tissue>
    </source>
</reference>
<sequence length="383" mass="43643">MKRINLYFDFTFPSPSINLPPKIKSSLTPLEGVKVNKTLNFFKPLHVRNPDSISAEKLSENAISLSHWLEMGFPSMLVPEYSAEIGKQVMSGLLWMLPEMTLDDPVVQVTAKTLALAGIYDDILDTGGKFIVEEFRPVKEKMIKSVLALLRLGLEMDLYAAESIRVEPFIQKFCILIIKNFMDLGLTNPGDLAPRIISQISTVASNMMTCEWISKNQVHHSPRRYSMDVARRFRVQDDAFSMFAEHFYNVRYGLLPSWILASPQFQMFKNIACHISSGLNDVLGFKKDIIKGEADGMIMLRIAWGESPLLVLEDELRILQEYIEDYMNLRDELCTNFPEADNYVEMVDSYIYGYFQGMNNSTRYLLDGVIHLGDNPSDCVVTN</sequence>
<protein>
    <submittedName>
        <fullName evidence="1">Uncharacterized protein</fullName>
    </submittedName>
</protein>
<organism evidence="1 2">
    <name type="scientific">Folsomia candida</name>
    <name type="common">Springtail</name>
    <dbReference type="NCBI Taxonomy" id="158441"/>
    <lineage>
        <taxon>Eukaryota</taxon>
        <taxon>Metazoa</taxon>
        <taxon>Ecdysozoa</taxon>
        <taxon>Arthropoda</taxon>
        <taxon>Hexapoda</taxon>
        <taxon>Collembola</taxon>
        <taxon>Entomobryomorpha</taxon>
        <taxon>Isotomoidea</taxon>
        <taxon>Isotomidae</taxon>
        <taxon>Proisotominae</taxon>
        <taxon>Folsomia</taxon>
    </lineage>
</organism>
<dbReference type="Proteomes" id="UP000198287">
    <property type="component" value="Unassembled WGS sequence"/>
</dbReference>
<keyword evidence="2" id="KW-1185">Reference proteome</keyword>
<dbReference type="Gene3D" id="1.10.600.10">
    <property type="entry name" value="Farnesyl Diphosphate Synthase"/>
    <property type="match status" value="1"/>
</dbReference>
<comment type="caution">
    <text evidence="1">The sequence shown here is derived from an EMBL/GenBank/DDBJ whole genome shotgun (WGS) entry which is preliminary data.</text>
</comment>
<name>A0A226F4V9_FOLCA</name>
<dbReference type="InterPro" id="IPR008949">
    <property type="entry name" value="Isoprenoid_synthase_dom_sf"/>
</dbReference>
<accession>A0A226F4V9</accession>
<dbReference type="EMBL" id="LNIX01000001">
    <property type="protein sequence ID" value="OXA64845.1"/>
    <property type="molecule type" value="Genomic_DNA"/>
</dbReference>
<proteinExistence type="predicted"/>
<dbReference type="SUPFAM" id="SSF48576">
    <property type="entry name" value="Terpenoid synthases"/>
    <property type="match status" value="1"/>
</dbReference>
<dbReference type="AlphaFoldDB" id="A0A226F4V9"/>
<evidence type="ECO:0000313" key="2">
    <source>
        <dbReference type="Proteomes" id="UP000198287"/>
    </source>
</evidence>
<evidence type="ECO:0000313" key="1">
    <source>
        <dbReference type="EMBL" id="OXA64845.1"/>
    </source>
</evidence>